<feature type="non-terminal residue" evidence="2">
    <location>
        <position position="97"/>
    </location>
</feature>
<dbReference type="AlphaFoldDB" id="A0A851SKE5"/>
<dbReference type="PANTHER" id="PTHR20920:SF4">
    <property type="entry name" value="SMB DOMAIN-CONTAINING PROTEIN"/>
    <property type="match status" value="1"/>
</dbReference>
<dbReference type="EMBL" id="WBNC01003778">
    <property type="protein sequence ID" value="NXD03222.1"/>
    <property type="molecule type" value="Genomic_DNA"/>
</dbReference>
<sequence>YCVEFQLVALAPGCLQSQPPHSRWMWHLREGHTVCVECQHPALHPPRQLCLGDGTGSQQNQLLHWQAVGNHRCKGTWRRIRQLDSCSCSPVHSFLFI</sequence>
<reference evidence="2" key="1">
    <citation type="submission" date="2019-09" db="EMBL/GenBank/DDBJ databases">
        <title>Bird 10,000 Genomes (B10K) Project - Family phase.</title>
        <authorList>
            <person name="Zhang G."/>
        </authorList>
    </citation>
    <scope>NUCLEOTIDE SEQUENCE</scope>
    <source>
        <strain evidence="2">OUT-0039</strain>
        <tissue evidence="2">Muscle</tissue>
    </source>
</reference>
<dbReference type="PANTHER" id="PTHR20920">
    <property type="entry name" value="RPE-SPONDIN"/>
    <property type="match status" value="1"/>
</dbReference>
<dbReference type="Pfam" id="PF25031">
    <property type="entry name" value="SBSPON_C"/>
    <property type="match status" value="1"/>
</dbReference>
<dbReference type="InterPro" id="IPR056801">
    <property type="entry name" value="SBSPON_C"/>
</dbReference>
<feature type="domain" description="SBSPON-like C-terminal" evidence="1">
    <location>
        <begin position="1"/>
        <end position="90"/>
    </location>
</feature>
<organism evidence="2 3">
    <name type="scientific">Certhia familiaris</name>
    <name type="common">Eurasian treecreeper</name>
    <dbReference type="NCBI Taxonomy" id="73333"/>
    <lineage>
        <taxon>Eukaryota</taxon>
        <taxon>Metazoa</taxon>
        <taxon>Chordata</taxon>
        <taxon>Craniata</taxon>
        <taxon>Vertebrata</taxon>
        <taxon>Euteleostomi</taxon>
        <taxon>Archelosauria</taxon>
        <taxon>Archosauria</taxon>
        <taxon>Dinosauria</taxon>
        <taxon>Saurischia</taxon>
        <taxon>Theropoda</taxon>
        <taxon>Coelurosauria</taxon>
        <taxon>Aves</taxon>
        <taxon>Neognathae</taxon>
        <taxon>Neoaves</taxon>
        <taxon>Telluraves</taxon>
        <taxon>Australaves</taxon>
        <taxon>Passeriformes</taxon>
        <taxon>Certhiidae</taxon>
        <taxon>Certhiinae</taxon>
        <taxon>Certhia</taxon>
    </lineage>
</organism>
<gene>
    <name evidence="2" type="primary">Sbspon_2</name>
    <name evidence="2" type="ORF">CERFAM_R08111</name>
</gene>
<name>A0A851SKE5_CERFA</name>
<evidence type="ECO:0000259" key="1">
    <source>
        <dbReference type="Pfam" id="PF25031"/>
    </source>
</evidence>
<dbReference type="Proteomes" id="UP000611277">
    <property type="component" value="Unassembled WGS sequence"/>
</dbReference>
<accession>A0A851SKE5</accession>
<evidence type="ECO:0000313" key="2">
    <source>
        <dbReference type="EMBL" id="NXD03222.1"/>
    </source>
</evidence>
<feature type="non-terminal residue" evidence="2">
    <location>
        <position position="1"/>
    </location>
</feature>
<comment type="caution">
    <text evidence="2">The sequence shown here is derived from an EMBL/GenBank/DDBJ whole genome shotgun (WGS) entry which is preliminary data.</text>
</comment>
<dbReference type="InterPro" id="IPR039942">
    <property type="entry name" value="SBSPO"/>
</dbReference>
<proteinExistence type="predicted"/>
<protein>
    <submittedName>
        <fullName evidence="2">SBSPO protein</fullName>
    </submittedName>
</protein>
<evidence type="ECO:0000313" key="3">
    <source>
        <dbReference type="Proteomes" id="UP000611277"/>
    </source>
</evidence>
<keyword evidence="3" id="KW-1185">Reference proteome</keyword>